<dbReference type="InterPro" id="IPR036568">
    <property type="entry name" value="GGCT-like_sf"/>
</dbReference>
<dbReference type="HOGENOM" id="CLU_070703_1_2_4"/>
<accession>D5X6G8</accession>
<evidence type="ECO:0000256" key="1">
    <source>
        <dbReference type="ARBA" id="ARBA00012344"/>
    </source>
</evidence>
<dbReference type="KEGG" id="tin:Tint_0697"/>
<organism evidence="4">
    <name type="scientific">Thiomonas intermedia (strain K12)</name>
    <name type="common">Thiobacillus intermedius</name>
    <dbReference type="NCBI Taxonomy" id="75379"/>
    <lineage>
        <taxon>Bacteria</taxon>
        <taxon>Pseudomonadati</taxon>
        <taxon>Pseudomonadota</taxon>
        <taxon>Betaproteobacteria</taxon>
        <taxon>Burkholderiales</taxon>
        <taxon>Thiomonas</taxon>
    </lineage>
</organism>
<dbReference type="AlphaFoldDB" id="D5X6G8"/>
<sequence length="223" mass="25175">MGSVQPGFSDNAGMMREADDDHGLPQFPGRDPQDMLEATLASRPDGDLWVFGYGSLIWNPEVVHDEVRPARVWGWRRTLRMWSRINRGTEEAPGLVFALMSGGSCSGIALRVPQSRAERELRQLWKREMPRAVYDPRWIACRTPQGVVQALAFTLRPSSPSYTGELDDAQLLDILRTCRGRYGTTFDYVARTAQALRDIGIRDAELERIMELATQHRLDAKSA</sequence>
<reference evidence="4" key="1">
    <citation type="submission" date="2010-04" db="EMBL/GenBank/DDBJ databases">
        <title>Complete sequence of Thiomonas intermedia K12.</title>
        <authorList>
            <consortium name="US DOE Joint Genome Institute"/>
            <person name="Lucas S."/>
            <person name="Copeland A."/>
            <person name="Lapidus A."/>
            <person name="Cheng J.-F."/>
            <person name="Bruce D."/>
            <person name="Goodwin L."/>
            <person name="Pitluck S."/>
            <person name="Davenport K."/>
            <person name="Detter J.C."/>
            <person name="Han C."/>
            <person name="Tapia R."/>
            <person name="Land M."/>
            <person name="Hauser L."/>
            <person name="Kyrpides N."/>
            <person name="Ovchinnikova G."/>
            <person name="Kerfeld C.A."/>
            <person name="Cannon G.C."/>
            <person name="Heinhorst S."/>
            <person name="Woyke T."/>
        </authorList>
    </citation>
    <scope>NUCLEOTIDE SEQUENCE [LARGE SCALE GENOMIC DNA]</scope>
    <source>
        <strain evidence="4">K12</strain>
    </source>
</reference>
<keyword evidence="2" id="KW-0456">Lyase</keyword>
<dbReference type="EC" id="4.3.2.7" evidence="1"/>
<dbReference type="SUPFAM" id="SSF110857">
    <property type="entry name" value="Gamma-glutamyl cyclotransferase-like"/>
    <property type="match status" value="1"/>
</dbReference>
<feature type="region of interest" description="Disordered" evidence="3">
    <location>
        <begin position="1"/>
        <end position="33"/>
    </location>
</feature>
<dbReference type="eggNOG" id="COG3703">
    <property type="taxonomic scope" value="Bacteria"/>
</dbReference>
<dbReference type="Pfam" id="PF04752">
    <property type="entry name" value="ChaC"/>
    <property type="match status" value="1"/>
</dbReference>
<dbReference type="GO" id="GO:0005737">
    <property type="term" value="C:cytoplasm"/>
    <property type="evidence" value="ECO:0007669"/>
    <property type="project" value="TreeGrafter"/>
</dbReference>
<dbReference type="CDD" id="cd06661">
    <property type="entry name" value="GGCT_like"/>
    <property type="match status" value="1"/>
</dbReference>
<evidence type="ECO:0000256" key="3">
    <source>
        <dbReference type="SAM" id="MobiDB-lite"/>
    </source>
</evidence>
<dbReference type="Gene3D" id="3.10.490.10">
    <property type="entry name" value="Gamma-glutamyl cyclotransferase-like"/>
    <property type="match status" value="1"/>
</dbReference>
<dbReference type="PANTHER" id="PTHR12192">
    <property type="entry name" value="CATION TRANSPORT PROTEIN CHAC-RELATED"/>
    <property type="match status" value="1"/>
</dbReference>
<dbReference type="EMBL" id="CP002021">
    <property type="protein sequence ID" value="ADG30095.1"/>
    <property type="molecule type" value="Genomic_DNA"/>
</dbReference>
<gene>
    <name evidence="4" type="ordered locus">Tint_0697</name>
</gene>
<evidence type="ECO:0000256" key="2">
    <source>
        <dbReference type="ARBA" id="ARBA00023239"/>
    </source>
</evidence>
<dbReference type="GO" id="GO:0061928">
    <property type="term" value="F:glutathione specific gamma-glutamylcyclotransferase activity"/>
    <property type="evidence" value="ECO:0007669"/>
    <property type="project" value="UniProtKB-EC"/>
</dbReference>
<dbReference type="STRING" id="75379.Tint_0697"/>
<dbReference type="GO" id="GO:0006751">
    <property type="term" value="P:glutathione catabolic process"/>
    <property type="evidence" value="ECO:0007669"/>
    <property type="project" value="InterPro"/>
</dbReference>
<dbReference type="PANTHER" id="PTHR12192:SF2">
    <property type="entry name" value="GLUTATHIONE-SPECIFIC GAMMA-GLUTAMYLCYCLOTRANSFERASE 2"/>
    <property type="match status" value="1"/>
</dbReference>
<evidence type="ECO:0000313" key="4">
    <source>
        <dbReference type="EMBL" id="ADG30095.1"/>
    </source>
</evidence>
<dbReference type="InterPro" id="IPR006840">
    <property type="entry name" value="ChaC"/>
</dbReference>
<name>D5X6G8_THIK1</name>
<proteinExistence type="predicted"/>
<protein>
    <recommendedName>
        <fullName evidence="1">glutathione-specific gamma-glutamylcyclotransferase</fullName>
        <ecNumber evidence="1">4.3.2.7</ecNumber>
    </recommendedName>
</protein>
<dbReference type="InterPro" id="IPR013024">
    <property type="entry name" value="GGCT-like"/>
</dbReference>